<dbReference type="SUPFAM" id="SSF53098">
    <property type="entry name" value="Ribonuclease H-like"/>
    <property type="match status" value="1"/>
</dbReference>
<feature type="region of interest" description="Disordered" evidence="3">
    <location>
        <begin position="642"/>
        <end position="696"/>
    </location>
</feature>
<evidence type="ECO:0000313" key="5">
    <source>
        <dbReference type="EMBL" id="GEU41287.1"/>
    </source>
</evidence>
<feature type="domain" description="Integrase catalytic" evidence="4">
    <location>
        <begin position="373"/>
        <end position="535"/>
    </location>
</feature>
<protein>
    <submittedName>
        <fullName evidence="5">Retrovirus-related Pol polyprotein from transposon TNT 1-94</fullName>
    </submittedName>
</protein>
<dbReference type="GO" id="GO:0003676">
    <property type="term" value="F:nucleic acid binding"/>
    <property type="evidence" value="ECO:0007669"/>
    <property type="project" value="InterPro"/>
</dbReference>
<dbReference type="Gene3D" id="3.30.420.10">
    <property type="entry name" value="Ribonuclease H-like superfamily/Ribonuclease H"/>
    <property type="match status" value="1"/>
</dbReference>
<dbReference type="PANTHER" id="PTHR42648">
    <property type="entry name" value="TRANSPOSASE, PUTATIVE-RELATED"/>
    <property type="match status" value="1"/>
</dbReference>
<dbReference type="InterPro" id="IPR013103">
    <property type="entry name" value="RVT_2"/>
</dbReference>
<feature type="compositionally biased region" description="Basic residues" evidence="3">
    <location>
        <begin position="1221"/>
        <end position="1232"/>
    </location>
</feature>
<evidence type="ECO:0000259" key="4">
    <source>
        <dbReference type="PROSITE" id="PS50994"/>
    </source>
</evidence>
<dbReference type="PROSITE" id="PS50994">
    <property type="entry name" value="INTEGRASE"/>
    <property type="match status" value="1"/>
</dbReference>
<feature type="region of interest" description="Disordered" evidence="3">
    <location>
        <begin position="1203"/>
        <end position="1263"/>
    </location>
</feature>
<keyword evidence="1" id="KW-0479">Metal-binding</keyword>
<dbReference type="InterPro" id="IPR057670">
    <property type="entry name" value="SH3_retrovirus"/>
</dbReference>
<dbReference type="EMBL" id="BKCJ010001418">
    <property type="protein sequence ID" value="GEU41287.1"/>
    <property type="molecule type" value="Genomic_DNA"/>
</dbReference>
<evidence type="ECO:0000256" key="2">
    <source>
        <dbReference type="ARBA" id="ARBA00022801"/>
    </source>
</evidence>
<dbReference type="SUPFAM" id="SSF56672">
    <property type="entry name" value="DNA/RNA polymerases"/>
    <property type="match status" value="1"/>
</dbReference>
<organism evidence="5">
    <name type="scientific">Tanacetum cinerariifolium</name>
    <name type="common">Dalmatian daisy</name>
    <name type="synonym">Chrysanthemum cinerariifolium</name>
    <dbReference type="NCBI Taxonomy" id="118510"/>
    <lineage>
        <taxon>Eukaryota</taxon>
        <taxon>Viridiplantae</taxon>
        <taxon>Streptophyta</taxon>
        <taxon>Embryophyta</taxon>
        <taxon>Tracheophyta</taxon>
        <taxon>Spermatophyta</taxon>
        <taxon>Magnoliopsida</taxon>
        <taxon>eudicotyledons</taxon>
        <taxon>Gunneridae</taxon>
        <taxon>Pentapetalae</taxon>
        <taxon>asterids</taxon>
        <taxon>campanulids</taxon>
        <taxon>Asterales</taxon>
        <taxon>Asteraceae</taxon>
        <taxon>Asteroideae</taxon>
        <taxon>Anthemideae</taxon>
        <taxon>Anthemidinae</taxon>
        <taxon>Tanacetum</taxon>
    </lineage>
</organism>
<dbReference type="InterPro" id="IPR012337">
    <property type="entry name" value="RNaseH-like_sf"/>
</dbReference>
<evidence type="ECO:0000256" key="1">
    <source>
        <dbReference type="ARBA" id="ARBA00022723"/>
    </source>
</evidence>
<proteinExistence type="predicted"/>
<dbReference type="InterPro" id="IPR036397">
    <property type="entry name" value="RNaseH_sf"/>
</dbReference>
<dbReference type="Pfam" id="PF07727">
    <property type="entry name" value="RVT_2"/>
    <property type="match status" value="1"/>
</dbReference>
<feature type="compositionally biased region" description="Polar residues" evidence="3">
    <location>
        <begin position="669"/>
        <end position="687"/>
    </location>
</feature>
<dbReference type="GO" id="GO:0015074">
    <property type="term" value="P:DNA integration"/>
    <property type="evidence" value="ECO:0007669"/>
    <property type="project" value="InterPro"/>
</dbReference>
<evidence type="ECO:0000256" key="3">
    <source>
        <dbReference type="SAM" id="MobiDB-lite"/>
    </source>
</evidence>
<dbReference type="Pfam" id="PF25597">
    <property type="entry name" value="SH3_retrovirus"/>
    <property type="match status" value="1"/>
</dbReference>
<accession>A0A6L2JXN8</accession>
<dbReference type="GO" id="GO:0046872">
    <property type="term" value="F:metal ion binding"/>
    <property type="evidence" value="ECO:0007669"/>
    <property type="project" value="UniProtKB-KW"/>
</dbReference>
<dbReference type="InterPro" id="IPR043502">
    <property type="entry name" value="DNA/RNA_pol_sf"/>
</dbReference>
<reference evidence="5" key="1">
    <citation type="journal article" date="2019" name="Sci. Rep.">
        <title>Draft genome of Tanacetum cinerariifolium, the natural source of mosquito coil.</title>
        <authorList>
            <person name="Yamashiro T."/>
            <person name="Shiraishi A."/>
            <person name="Satake H."/>
            <person name="Nakayama K."/>
        </authorList>
    </citation>
    <scope>NUCLEOTIDE SEQUENCE</scope>
</reference>
<dbReference type="GO" id="GO:0016787">
    <property type="term" value="F:hydrolase activity"/>
    <property type="evidence" value="ECO:0007669"/>
    <property type="project" value="UniProtKB-KW"/>
</dbReference>
<dbReference type="InterPro" id="IPR039537">
    <property type="entry name" value="Retrotran_Ty1/copia-like"/>
</dbReference>
<dbReference type="PANTHER" id="PTHR42648:SF32">
    <property type="entry name" value="RIBONUCLEASE H-LIKE DOMAIN, GAG-PRE-INTEGRASE DOMAIN PROTEIN-RELATED"/>
    <property type="match status" value="1"/>
</dbReference>
<comment type="caution">
    <text evidence="5">The sequence shown here is derived from an EMBL/GenBank/DDBJ whole genome shotgun (WGS) entry which is preliminary data.</text>
</comment>
<keyword evidence="2" id="KW-0378">Hydrolase</keyword>
<gene>
    <name evidence="5" type="ORF">Tci_013265</name>
</gene>
<name>A0A6L2JXN8_TANCI</name>
<sequence>MEKGMVQREVRPVGNNAMRTNHQNFSNSRRNFNPTTVLTKSGIVPISTARQSSSRAAAPVSAARPINTVASKPLRLFVHYVEIICAGIIICRAGRLLGAYDLRVATPRAVVHVGDKTKGDARSWCVLIKLNGWFWRLKMCTLGDLGFKTKVLLKGYGPKDSKSVCVDISNEIKNVLDAPIIKDWVSDSDEDESEEMVLKSDNVLHKHEQDGTKTYVENMEKGMVQREVRPVGNNAMRTNHQNFSNSRRNFNPTTVLTKSGIVPISTARQSSSRAAAPVSAARPINTVASKPLVNVAKPRQNALQTSHSPYRRPFYQQTTLKNRNLNNNVNTVKANFVNTAKGNKVTSVVGNQGTNGAPHDALKDQGYFDSGCSRHMPRNTSYLTDFKEHDRGYVAFGRGAKGGKISGKGKINATKDETIRILKGFITEIENLVEKKVKIIKYDNGTEFKNRIMNEFCEEKGIKREFSMARTPQQNRVAERRNRTLIEAARTMLADSKLPTTFWAEAVNTACYVQNRVLVVKPHFKTPYELFKGRSPALTFLRPFGCHVIILNSLEQLGKFDGKSNEGIFVGYSTTSKAFRVYNIRTRKVEKNPHITFLEDKPMITGGGPEWLFDIDALLKLMNYAPVSACTNSNDFAGKGASFGADGHNKDNHGPSQASESDNQERPNAESSTKTVNTTGPVNTATPTYADYPNDPLMPDLEDDRIFDDAYDDRDEGAKADNNNLETEISVSPIPSTRIHKDHPKEHIIKEVMQNKARLVAQGHRQEKGIDYDEVFAPVARIKAIRLFLANASFMDFTVYQMDVKSAFLYGTIEKEVYVSQPLGFVDPEFPNKVYKEEKALYGLHQAPRAWYETLSTYLLDNGFKRRTIDKTLFINKIKYDILLVQVYVDDIIFGSTKRSSSIEFEQLIHKRIQMSSIGELTFFLGLQVDQQKDGIFLSQDTYVSNILKKFGFSSVKSISTPMKTNKPLSKDVAGTNVDVYLYRSMIGSLMYLTYSKPDIMFAMKVNAVRRTYYCHKKVNAAKHKLTTAEKPSESDGFKQIIDFLNANQIKYALTLQALIDGKKVVITEASIRHDLKLNDAESTSCLPNTMIFEVLERIGTMASAIICLANNQKFNFSKYILDNLKKNLEAGLPFYMFPRFLQVFVNHQIGDMSQHTCIFVNPSLTKNVFANMKRVGTGFSKVITPLFDTMMVQPIEEVGALPTADQDTPIPDAPSSFQPQRKHKPRRKEKKEKKELEVSSTKLPIEDPVPTTSNDPLLSGEDNMPLKELMVLCTNLSNKEENRSLTKELKSFNSKVDSLAVKETVVDKGKSSKQGRKITDSDVDAEVNLENVYNLDLAYEETVLSIHDATNADGKEVVKEMVEVITTAKIIVYEVSTAGSELNAADEDSVSAAPTSITTAKSSEATKTTVDISTTPKAKGIVFHDMKESTTRISSSKLQVKDKGKAKLVEEPKVLKSRKAQIAIDAEVAKRIEAEGSGERSNCQKVKGDELEKENAEKQKLLEQQEAEDLKRNLEIVPDDEDDVFVNVAPLSFKPSTIVDYKIYKEGKKDHFQIIRAN</sequence>
<dbReference type="InterPro" id="IPR001584">
    <property type="entry name" value="Integrase_cat-core"/>
</dbReference>